<evidence type="ECO:0000313" key="3">
    <source>
        <dbReference type="Proteomes" id="UP000694423"/>
    </source>
</evidence>
<dbReference type="InterPro" id="IPR055406">
    <property type="entry name" value="HEAT_Maestro"/>
</dbReference>
<proteinExistence type="predicted"/>
<evidence type="ECO:0000313" key="2">
    <source>
        <dbReference type="Ensembl" id="ENSDNVP00000001599.1"/>
    </source>
</evidence>
<name>A0A8C4J1B1_DRONO</name>
<keyword evidence="3" id="KW-1185">Reference proteome</keyword>
<dbReference type="GO" id="GO:0005737">
    <property type="term" value="C:cytoplasm"/>
    <property type="evidence" value="ECO:0007669"/>
    <property type="project" value="TreeGrafter"/>
</dbReference>
<evidence type="ECO:0000259" key="1">
    <source>
        <dbReference type="Pfam" id="PF23227"/>
    </source>
</evidence>
<dbReference type="Pfam" id="PF23227">
    <property type="entry name" value="HEAT_MROH2B_C"/>
    <property type="match status" value="1"/>
</dbReference>
<sequence>RPCEQGLEGFLRLAWRESRPDASGHVALLQLMKAHMVEESKLLKPLLEALVARSHDPASAVRQMAVRGMGNVAIGVPAKVRRNRAAVVEVLLRDLEDVASAEVAAESLLALAKVLGQLKARAMGSAFEEIARSTQAFLGAEEEVLRCSAFALYGALASSASGRRSVFSREVEQAFPSLVLHLRDPTPAVSNVRAPGAPCRAAESPTVPAACRPYPPSVPLWRPGRREGGGGLK</sequence>
<dbReference type="Ensembl" id="ENSDNVT00000001928.1">
    <property type="protein sequence ID" value="ENSDNVP00000001599.1"/>
    <property type="gene ID" value="ENSDNVG00000001158.1"/>
</dbReference>
<dbReference type="InterPro" id="IPR016024">
    <property type="entry name" value="ARM-type_fold"/>
</dbReference>
<feature type="domain" description="Maestro/Maestro-like HEAT-repeats" evidence="1">
    <location>
        <begin position="46"/>
        <end position="190"/>
    </location>
</feature>
<dbReference type="InterPro" id="IPR011989">
    <property type="entry name" value="ARM-like"/>
</dbReference>
<dbReference type="PANTHER" id="PTHR23120:SF22">
    <property type="entry name" value="MAESTRO HEAT-LIKE REPEAT-CONTAINING PROTEIN FAMILY MEMBER 2B"/>
    <property type="match status" value="1"/>
</dbReference>
<protein>
    <recommendedName>
        <fullName evidence="1">Maestro/Maestro-like HEAT-repeats domain-containing protein</fullName>
    </recommendedName>
</protein>
<dbReference type="Proteomes" id="UP000694423">
    <property type="component" value="Unplaced"/>
</dbReference>
<dbReference type="InterPro" id="IPR045206">
    <property type="entry name" value="Maestro_heat-like_prot"/>
</dbReference>
<dbReference type="AlphaFoldDB" id="A0A8C4J1B1"/>
<reference evidence="2" key="1">
    <citation type="submission" date="2025-08" db="UniProtKB">
        <authorList>
            <consortium name="Ensembl"/>
        </authorList>
    </citation>
    <scope>IDENTIFICATION</scope>
</reference>
<dbReference type="PANTHER" id="PTHR23120">
    <property type="entry name" value="MAESTRO-RELATED HEAT DOMAIN-CONTAINING"/>
    <property type="match status" value="1"/>
</dbReference>
<accession>A0A8C4J1B1</accession>
<organism evidence="2 3">
    <name type="scientific">Dromaius novaehollandiae</name>
    <name type="common">Emu</name>
    <dbReference type="NCBI Taxonomy" id="8790"/>
    <lineage>
        <taxon>Eukaryota</taxon>
        <taxon>Metazoa</taxon>
        <taxon>Chordata</taxon>
        <taxon>Craniata</taxon>
        <taxon>Vertebrata</taxon>
        <taxon>Euteleostomi</taxon>
        <taxon>Archelosauria</taxon>
        <taxon>Archosauria</taxon>
        <taxon>Dinosauria</taxon>
        <taxon>Saurischia</taxon>
        <taxon>Theropoda</taxon>
        <taxon>Coelurosauria</taxon>
        <taxon>Aves</taxon>
        <taxon>Palaeognathae</taxon>
        <taxon>Casuariiformes</taxon>
        <taxon>Dromaiidae</taxon>
        <taxon>Dromaius</taxon>
    </lineage>
</organism>
<dbReference type="SUPFAM" id="SSF48371">
    <property type="entry name" value="ARM repeat"/>
    <property type="match status" value="1"/>
</dbReference>
<reference evidence="2" key="2">
    <citation type="submission" date="2025-09" db="UniProtKB">
        <authorList>
            <consortium name="Ensembl"/>
        </authorList>
    </citation>
    <scope>IDENTIFICATION</scope>
</reference>
<dbReference type="Gene3D" id="1.25.10.10">
    <property type="entry name" value="Leucine-rich Repeat Variant"/>
    <property type="match status" value="1"/>
</dbReference>